<dbReference type="InterPro" id="IPR014710">
    <property type="entry name" value="RmlC-like_jellyroll"/>
</dbReference>
<keyword evidence="5 6" id="KW-0408">Iron</keyword>
<proteinExistence type="inferred from homology"/>
<keyword evidence="8" id="KW-1185">Reference proteome</keyword>
<feature type="binding site" evidence="6">
    <location>
        <position position="77"/>
    </location>
    <ligand>
        <name>Fe cation</name>
        <dbReference type="ChEBI" id="CHEBI:24875"/>
        <note>catalytic</note>
    </ligand>
</feature>
<dbReference type="GO" id="GO:0016702">
    <property type="term" value="F:oxidoreductase activity, acting on single donors with incorporation of molecular oxygen, incorporation of two atoms of oxygen"/>
    <property type="evidence" value="ECO:0007669"/>
    <property type="project" value="InterPro"/>
</dbReference>
<dbReference type="RefSeq" id="WP_244520364.1">
    <property type="nucleotide sequence ID" value="NZ_FNHW01000001.1"/>
</dbReference>
<evidence type="ECO:0000256" key="4">
    <source>
        <dbReference type="ARBA" id="ARBA00023002"/>
    </source>
</evidence>
<comment type="similarity">
    <text evidence="1">Belongs to the cysteine dioxygenase family.</text>
</comment>
<accession>A0A1G9V9Q8</accession>
<evidence type="ECO:0000256" key="1">
    <source>
        <dbReference type="ARBA" id="ARBA00006622"/>
    </source>
</evidence>
<keyword evidence="3 7" id="KW-0223">Dioxygenase</keyword>
<evidence type="ECO:0000256" key="6">
    <source>
        <dbReference type="PIRSR" id="PIRSR610300-51"/>
    </source>
</evidence>
<dbReference type="InterPro" id="IPR010300">
    <property type="entry name" value="CDO_1"/>
</dbReference>
<name>A0A1G9V9Q8_9BACL</name>
<evidence type="ECO:0000256" key="2">
    <source>
        <dbReference type="ARBA" id="ARBA00022723"/>
    </source>
</evidence>
<dbReference type="Proteomes" id="UP000199544">
    <property type="component" value="Unassembled WGS sequence"/>
</dbReference>
<keyword evidence="4" id="KW-0560">Oxidoreductase</keyword>
<dbReference type="SUPFAM" id="SSF51182">
    <property type="entry name" value="RmlC-like cupins"/>
    <property type="match status" value="1"/>
</dbReference>
<feature type="binding site" evidence="6">
    <location>
        <position position="126"/>
    </location>
    <ligand>
        <name>Fe cation</name>
        <dbReference type="ChEBI" id="CHEBI:24875"/>
        <note>catalytic</note>
    </ligand>
</feature>
<keyword evidence="2 6" id="KW-0479">Metal-binding</keyword>
<sequence length="191" mass="21930">MILQERIEMLFGSMQNPSSRQLLRALKQLGARLGDVIPYLKKPGNKPYGRQIIYQNDHIEILVMQWSSYLDCAPHDHGQSYGWVQIIAGCSDHWIYEISHDSLPWEKLKRKEKSGSYLNVGKGMIHKMGSRGEESLITLHVYSPPISGMKVYDLNKCAACIVSEDCGAWWPEEQKQQLKTLRLKSPFEIEP</sequence>
<gene>
    <name evidence="7" type="ORF">SAMN04488137_1457</name>
</gene>
<reference evidence="8" key="1">
    <citation type="submission" date="2016-10" db="EMBL/GenBank/DDBJ databases">
        <authorList>
            <person name="Varghese N."/>
            <person name="Submissions S."/>
        </authorList>
    </citation>
    <scope>NUCLEOTIDE SEQUENCE [LARGE SCALE GENOMIC DNA]</scope>
    <source>
        <strain evidence="8">CGMCC 1.6854</strain>
    </source>
</reference>
<evidence type="ECO:0000313" key="7">
    <source>
        <dbReference type="EMBL" id="SDM68948.1"/>
    </source>
</evidence>
<evidence type="ECO:0000256" key="3">
    <source>
        <dbReference type="ARBA" id="ARBA00022964"/>
    </source>
</evidence>
<dbReference type="Pfam" id="PF05995">
    <property type="entry name" value="CDO_I"/>
    <property type="match status" value="1"/>
</dbReference>
<dbReference type="STRING" id="459525.SAMN04488137_1457"/>
<evidence type="ECO:0000256" key="5">
    <source>
        <dbReference type="ARBA" id="ARBA00023004"/>
    </source>
</evidence>
<dbReference type="CDD" id="cd10548">
    <property type="entry name" value="cupin_CDO"/>
    <property type="match status" value="1"/>
</dbReference>
<dbReference type="GO" id="GO:0008198">
    <property type="term" value="F:ferrous iron binding"/>
    <property type="evidence" value="ECO:0007669"/>
    <property type="project" value="TreeGrafter"/>
</dbReference>
<feature type="binding site" evidence="6">
    <location>
        <position position="75"/>
    </location>
    <ligand>
        <name>Fe cation</name>
        <dbReference type="ChEBI" id="CHEBI:24875"/>
        <note>catalytic</note>
    </ligand>
</feature>
<dbReference type="InterPro" id="IPR011051">
    <property type="entry name" value="RmlC_Cupin_sf"/>
</dbReference>
<protein>
    <submittedName>
        <fullName evidence="7">Cysteine dioxygenase</fullName>
    </submittedName>
</protein>
<dbReference type="AlphaFoldDB" id="A0A1G9V9Q8"/>
<dbReference type="Gene3D" id="2.60.120.10">
    <property type="entry name" value="Jelly Rolls"/>
    <property type="match status" value="1"/>
</dbReference>
<organism evidence="7 8">
    <name type="scientific">Fictibacillus solisalsi</name>
    <dbReference type="NCBI Taxonomy" id="459525"/>
    <lineage>
        <taxon>Bacteria</taxon>
        <taxon>Bacillati</taxon>
        <taxon>Bacillota</taxon>
        <taxon>Bacilli</taxon>
        <taxon>Bacillales</taxon>
        <taxon>Fictibacillaceae</taxon>
        <taxon>Fictibacillus</taxon>
    </lineage>
</organism>
<dbReference type="EMBL" id="FNHW01000001">
    <property type="protein sequence ID" value="SDM68948.1"/>
    <property type="molecule type" value="Genomic_DNA"/>
</dbReference>
<dbReference type="PANTHER" id="PTHR12918:SF1">
    <property type="entry name" value="CYSTEINE DIOXYGENASE TYPE 1"/>
    <property type="match status" value="1"/>
</dbReference>
<evidence type="ECO:0000313" key="8">
    <source>
        <dbReference type="Proteomes" id="UP000199544"/>
    </source>
</evidence>
<dbReference type="PANTHER" id="PTHR12918">
    <property type="entry name" value="CYSTEINE DIOXYGENASE"/>
    <property type="match status" value="1"/>
</dbReference>